<reference evidence="2" key="1">
    <citation type="journal article" date="2020" name="Nat. Commun.">
        <title>Large-scale genome sequencing of mycorrhizal fungi provides insights into the early evolution of symbiotic traits.</title>
        <authorList>
            <person name="Miyauchi S."/>
            <person name="Kiss E."/>
            <person name="Kuo A."/>
            <person name="Drula E."/>
            <person name="Kohler A."/>
            <person name="Sanchez-Garcia M."/>
            <person name="Morin E."/>
            <person name="Andreopoulos B."/>
            <person name="Barry K.W."/>
            <person name="Bonito G."/>
            <person name="Buee M."/>
            <person name="Carver A."/>
            <person name="Chen C."/>
            <person name="Cichocki N."/>
            <person name="Clum A."/>
            <person name="Culley D."/>
            <person name="Crous P.W."/>
            <person name="Fauchery L."/>
            <person name="Girlanda M."/>
            <person name="Hayes R.D."/>
            <person name="Keri Z."/>
            <person name="LaButti K."/>
            <person name="Lipzen A."/>
            <person name="Lombard V."/>
            <person name="Magnuson J."/>
            <person name="Maillard F."/>
            <person name="Murat C."/>
            <person name="Nolan M."/>
            <person name="Ohm R.A."/>
            <person name="Pangilinan J."/>
            <person name="Pereira M.F."/>
            <person name="Perotto S."/>
            <person name="Peter M."/>
            <person name="Pfister S."/>
            <person name="Riley R."/>
            <person name="Sitrit Y."/>
            <person name="Stielow J.B."/>
            <person name="Szollosi G."/>
            <person name="Zifcakova L."/>
            <person name="Stursova M."/>
            <person name="Spatafora J.W."/>
            <person name="Tedersoo L."/>
            <person name="Vaario L.M."/>
            <person name="Yamada A."/>
            <person name="Yan M."/>
            <person name="Wang P."/>
            <person name="Xu J."/>
            <person name="Bruns T."/>
            <person name="Baldrian P."/>
            <person name="Vilgalys R."/>
            <person name="Dunand C."/>
            <person name="Henrissat B."/>
            <person name="Grigoriev I.V."/>
            <person name="Hibbett D."/>
            <person name="Nagy L.G."/>
            <person name="Martin F.M."/>
        </authorList>
    </citation>
    <scope>NUCLEOTIDE SEQUENCE</scope>
    <source>
        <strain evidence="2">UP504</strain>
    </source>
</reference>
<keyword evidence="3" id="KW-1185">Reference proteome</keyword>
<accession>A0A9P6AHU4</accession>
<comment type="caution">
    <text evidence="2">The sequence shown here is derived from an EMBL/GenBank/DDBJ whole genome shotgun (WGS) entry which is preliminary data.</text>
</comment>
<dbReference type="Proteomes" id="UP000886523">
    <property type="component" value="Unassembled WGS sequence"/>
</dbReference>
<feature type="region of interest" description="Disordered" evidence="1">
    <location>
        <begin position="1"/>
        <end position="26"/>
    </location>
</feature>
<name>A0A9P6AHU4_9AGAM</name>
<evidence type="ECO:0000313" key="3">
    <source>
        <dbReference type="Proteomes" id="UP000886523"/>
    </source>
</evidence>
<evidence type="ECO:0000313" key="2">
    <source>
        <dbReference type="EMBL" id="KAF9505156.1"/>
    </source>
</evidence>
<dbReference type="EMBL" id="MU129170">
    <property type="protein sequence ID" value="KAF9505156.1"/>
    <property type="molecule type" value="Genomic_DNA"/>
</dbReference>
<protein>
    <submittedName>
        <fullName evidence="2">Uncharacterized protein</fullName>
    </submittedName>
</protein>
<feature type="region of interest" description="Disordered" evidence="1">
    <location>
        <begin position="39"/>
        <end position="101"/>
    </location>
</feature>
<feature type="compositionally biased region" description="Polar residues" evidence="1">
    <location>
        <begin position="1"/>
        <end position="20"/>
    </location>
</feature>
<sequence length="101" mass="11075">MTTGRTRPNRRSTSGSTQPQYPTPTAAGVGYYKLLARTCANRQPQTHGTTRRERNLQMTPHKRKPQGGPIQPAIRAGVQGPSTHTRCSGRGVLQDPEPEPM</sequence>
<dbReference type="AlphaFoldDB" id="A0A9P6AHU4"/>
<proteinExistence type="predicted"/>
<evidence type="ECO:0000256" key="1">
    <source>
        <dbReference type="SAM" id="MobiDB-lite"/>
    </source>
</evidence>
<gene>
    <name evidence="2" type="ORF">BS47DRAFT_1368272</name>
</gene>
<organism evidence="2 3">
    <name type="scientific">Hydnum rufescens UP504</name>
    <dbReference type="NCBI Taxonomy" id="1448309"/>
    <lineage>
        <taxon>Eukaryota</taxon>
        <taxon>Fungi</taxon>
        <taxon>Dikarya</taxon>
        <taxon>Basidiomycota</taxon>
        <taxon>Agaricomycotina</taxon>
        <taxon>Agaricomycetes</taxon>
        <taxon>Cantharellales</taxon>
        <taxon>Hydnaceae</taxon>
        <taxon>Hydnum</taxon>
    </lineage>
</organism>